<feature type="domain" description="ACB" evidence="2">
    <location>
        <begin position="1"/>
        <end position="92"/>
    </location>
</feature>
<sequence>MSDSTSTGNQAFVTASQEVVKLSKAPSNDIKLKLYAYFKQGIKGDNDTPEPGFIDFTGKAKWKAWTEVKGMSKEEAQKKYIELVEELKAADA</sequence>
<keyword evidence="1" id="KW-0446">Lipid-binding</keyword>
<dbReference type="InterPro" id="IPR035984">
    <property type="entry name" value="Acyl-CoA-binding_sf"/>
</dbReference>
<dbReference type="EMBL" id="JARHTQ010000025">
    <property type="protein sequence ID" value="MDF2259756.1"/>
    <property type="molecule type" value="Genomic_DNA"/>
</dbReference>
<dbReference type="RefSeq" id="WP_275819679.1">
    <property type="nucleotide sequence ID" value="NZ_BAAANM010000028.1"/>
</dbReference>
<keyword evidence="4" id="KW-1185">Reference proteome</keyword>
<dbReference type="SUPFAM" id="SSF47027">
    <property type="entry name" value="Acyl-CoA binding protein"/>
    <property type="match status" value="1"/>
</dbReference>
<evidence type="ECO:0000313" key="4">
    <source>
        <dbReference type="Proteomes" id="UP001220022"/>
    </source>
</evidence>
<dbReference type="Pfam" id="PF00887">
    <property type="entry name" value="ACBP"/>
    <property type="match status" value="1"/>
</dbReference>
<evidence type="ECO:0000313" key="3">
    <source>
        <dbReference type="EMBL" id="MDF2259756.1"/>
    </source>
</evidence>
<dbReference type="PROSITE" id="PS51228">
    <property type="entry name" value="ACB_2"/>
    <property type="match status" value="1"/>
</dbReference>
<evidence type="ECO:0000256" key="1">
    <source>
        <dbReference type="ARBA" id="ARBA00023121"/>
    </source>
</evidence>
<dbReference type="InterPro" id="IPR014352">
    <property type="entry name" value="FERM/acyl-CoA-bd_prot_sf"/>
</dbReference>
<dbReference type="Gene3D" id="1.20.80.10">
    <property type="match status" value="1"/>
</dbReference>
<dbReference type="PANTHER" id="PTHR23310">
    <property type="entry name" value="ACYL-COA-BINDING PROTEIN, ACBP"/>
    <property type="match status" value="1"/>
</dbReference>
<proteinExistence type="predicted"/>
<organism evidence="3 4">
    <name type="scientific">Streptantibioticus ferralitis</name>
    <dbReference type="NCBI Taxonomy" id="236510"/>
    <lineage>
        <taxon>Bacteria</taxon>
        <taxon>Bacillati</taxon>
        <taxon>Actinomycetota</taxon>
        <taxon>Actinomycetes</taxon>
        <taxon>Kitasatosporales</taxon>
        <taxon>Streptomycetaceae</taxon>
        <taxon>Streptantibioticus</taxon>
    </lineage>
</organism>
<name>A0ABT5Z881_9ACTN</name>
<evidence type="ECO:0000259" key="2">
    <source>
        <dbReference type="PROSITE" id="PS51228"/>
    </source>
</evidence>
<protein>
    <submittedName>
        <fullName evidence="3">Acyl-CoA-binding protein</fullName>
    </submittedName>
</protein>
<dbReference type="Proteomes" id="UP001220022">
    <property type="component" value="Unassembled WGS sequence"/>
</dbReference>
<dbReference type="PANTHER" id="PTHR23310:SF62">
    <property type="entry name" value="ACYL-COA BINDING PROTEIN 1, ISOFORM A"/>
    <property type="match status" value="1"/>
</dbReference>
<dbReference type="PRINTS" id="PR00689">
    <property type="entry name" value="ACOABINDINGP"/>
</dbReference>
<reference evidence="3 4" key="1">
    <citation type="submission" date="2023-03" db="EMBL/GenBank/DDBJ databases">
        <title>Draft genome sequence of type strain Streptomyces ferralitis JCM 14344.</title>
        <authorList>
            <person name="Klaysubun C."/>
            <person name="Duangmal K."/>
        </authorList>
    </citation>
    <scope>NUCLEOTIDE SEQUENCE [LARGE SCALE GENOMIC DNA]</scope>
    <source>
        <strain evidence="3 4">JCM 14344</strain>
    </source>
</reference>
<dbReference type="InterPro" id="IPR000582">
    <property type="entry name" value="Acyl-CoA-binding_protein"/>
</dbReference>
<comment type="caution">
    <text evidence="3">The sequence shown here is derived from an EMBL/GenBank/DDBJ whole genome shotgun (WGS) entry which is preliminary data.</text>
</comment>
<accession>A0ABT5Z881</accession>
<gene>
    <name evidence="3" type="ORF">P2L57_29750</name>
</gene>